<dbReference type="Gene3D" id="3.10.450.50">
    <property type="match status" value="1"/>
</dbReference>
<sequence length="133" mass="15454">MTNHSNLVVKNNSMSAEKNLSIAHLWFEAFNAHNLEKLLSLYDDEAEHFSPKLKIRHPETKGLVTGKDTLRTWWQDAFDRLPSLHYRVTSLTANSDRVFMEYIRTVADEPEMLVAEVLEIKENRIIASRVYHG</sequence>
<dbReference type="Pfam" id="PF12680">
    <property type="entry name" value="SnoaL_2"/>
    <property type="match status" value="1"/>
</dbReference>
<protein>
    <submittedName>
        <fullName evidence="2">Nuclear transport factor 2 family protein</fullName>
    </submittedName>
</protein>
<dbReference type="InterPro" id="IPR037401">
    <property type="entry name" value="SnoaL-like"/>
</dbReference>
<organism evidence="2 3">
    <name type="scientific">Flavobacterium cheonhonense</name>
    <dbReference type="NCBI Taxonomy" id="706185"/>
    <lineage>
        <taxon>Bacteria</taxon>
        <taxon>Pseudomonadati</taxon>
        <taxon>Bacteroidota</taxon>
        <taxon>Flavobacteriia</taxon>
        <taxon>Flavobacteriales</taxon>
        <taxon>Flavobacteriaceae</taxon>
        <taxon>Flavobacterium</taxon>
    </lineage>
</organism>
<proteinExistence type="predicted"/>
<evidence type="ECO:0000313" key="2">
    <source>
        <dbReference type="EMBL" id="GAA4031720.1"/>
    </source>
</evidence>
<dbReference type="EMBL" id="BAABCR010000015">
    <property type="protein sequence ID" value="GAA4031720.1"/>
    <property type="molecule type" value="Genomic_DNA"/>
</dbReference>
<name>A0ABP7TV30_9FLAO</name>
<feature type="domain" description="SnoaL-like" evidence="1">
    <location>
        <begin position="26"/>
        <end position="125"/>
    </location>
</feature>
<keyword evidence="3" id="KW-1185">Reference proteome</keyword>
<dbReference type="Proteomes" id="UP001500968">
    <property type="component" value="Unassembled WGS sequence"/>
</dbReference>
<gene>
    <name evidence="2" type="ORF">GCM10022386_14670</name>
</gene>
<reference evidence="3" key="1">
    <citation type="journal article" date="2019" name="Int. J. Syst. Evol. Microbiol.">
        <title>The Global Catalogue of Microorganisms (GCM) 10K type strain sequencing project: providing services to taxonomists for standard genome sequencing and annotation.</title>
        <authorList>
            <consortium name="The Broad Institute Genomics Platform"/>
            <consortium name="The Broad Institute Genome Sequencing Center for Infectious Disease"/>
            <person name="Wu L."/>
            <person name="Ma J."/>
        </authorList>
    </citation>
    <scope>NUCLEOTIDE SEQUENCE [LARGE SCALE GENOMIC DNA]</scope>
    <source>
        <strain evidence="3">JCM 17064</strain>
    </source>
</reference>
<accession>A0ABP7TV30</accession>
<comment type="caution">
    <text evidence="2">The sequence shown here is derived from an EMBL/GenBank/DDBJ whole genome shotgun (WGS) entry which is preliminary data.</text>
</comment>
<dbReference type="SUPFAM" id="SSF54427">
    <property type="entry name" value="NTF2-like"/>
    <property type="match status" value="1"/>
</dbReference>
<evidence type="ECO:0000259" key="1">
    <source>
        <dbReference type="Pfam" id="PF12680"/>
    </source>
</evidence>
<dbReference type="InterPro" id="IPR032710">
    <property type="entry name" value="NTF2-like_dom_sf"/>
</dbReference>
<evidence type="ECO:0000313" key="3">
    <source>
        <dbReference type="Proteomes" id="UP001500968"/>
    </source>
</evidence>